<name>L7F7N6_STRT8</name>
<comment type="caution">
    <text evidence="1">The sequence shown here is derived from an EMBL/GenBank/DDBJ whole genome shotgun (WGS) entry which is preliminary data.</text>
</comment>
<sequence>MGSSEGQNTDPFEVFIGSPAPDDLDGLLQRTVERARDMLDADSAFLLLATDDETELEVRASTGLPSARQRFARVPVEAGPGRYGSARMPAVHDDL</sequence>
<evidence type="ECO:0000313" key="1">
    <source>
        <dbReference type="EMBL" id="ELP67119.1"/>
    </source>
</evidence>
<reference evidence="1 2" key="1">
    <citation type="journal article" date="2011" name="Plasmid">
        <title>Streptomyces turgidiscabies Car8 contains a modular pathogenicity island that shares virulence genes with other actinobacterial plant pathogens.</title>
        <authorList>
            <person name="Huguet-Tapia J.C."/>
            <person name="Badger J.H."/>
            <person name="Loria R."/>
            <person name="Pettis G.S."/>
        </authorList>
    </citation>
    <scope>NUCLEOTIDE SEQUENCE [LARGE SCALE GENOMIC DNA]</scope>
    <source>
        <strain evidence="1 2">Car8</strain>
    </source>
</reference>
<accession>L7F7N6</accession>
<dbReference type="EMBL" id="AEJB01000312">
    <property type="protein sequence ID" value="ELP67119.1"/>
    <property type="molecule type" value="Genomic_DNA"/>
</dbReference>
<proteinExistence type="predicted"/>
<gene>
    <name evidence="1" type="ORF">STRTUCAR8_04132</name>
</gene>
<evidence type="ECO:0000313" key="2">
    <source>
        <dbReference type="Proteomes" id="UP000010931"/>
    </source>
</evidence>
<protein>
    <submittedName>
        <fullName evidence="1">Uncharacterized protein</fullName>
    </submittedName>
</protein>
<dbReference type="Gene3D" id="3.30.450.40">
    <property type="match status" value="1"/>
</dbReference>
<keyword evidence="2" id="KW-1185">Reference proteome</keyword>
<dbReference type="SUPFAM" id="SSF55781">
    <property type="entry name" value="GAF domain-like"/>
    <property type="match status" value="1"/>
</dbReference>
<dbReference type="InterPro" id="IPR029016">
    <property type="entry name" value="GAF-like_dom_sf"/>
</dbReference>
<organism evidence="1 2">
    <name type="scientific">Streptomyces turgidiscabies (strain Car8)</name>
    <dbReference type="NCBI Taxonomy" id="698760"/>
    <lineage>
        <taxon>Bacteria</taxon>
        <taxon>Bacillati</taxon>
        <taxon>Actinomycetota</taxon>
        <taxon>Actinomycetes</taxon>
        <taxon>Kitasatosporales</taxon>
        <taxon>Streptomycetaceae</taxon>
        <taxon>Streptomyces</taxon>
    </lineage>
</organism>
<dbReference type="Proteomes" id="UP000010931">
    <property type="component" value="Unassembled WGS sequence"/>
</dbReference>
<feature type="non-terminal residue" evidence="1">
    <location>
        <position position="95"/>
    </location>
</feature>
<dbReference type="AlphaFoldDB" id="L7F7N6"/>